<keyword evidence="3" id="KW-1185">Reference proteome</keyword>
<dbReference type="Gene3D" id="3.80.10.10">
    <property type="entry name" value="Ribonuclease Inhibitor"/>
    <property type="match status" value="1"/>
</dbReference>
<dbReference type="Proteomes" id="UP000494165">
    <property type="component" value="Unassembled WGS sequence"/>
</dbReference>
<evidence type="ECO:0000313" key="2">
    <source>
        <dbReference type="EMBL" id="CAB3388393.1"/>
    </source>
</evidence>
<evidence type="ECO:0000256" key="1">
    <source>
        <dbReference type="SAM" id="MobiDB-lite"/>
    </source>
</evidence>
<dbReference type="SUPFAM" id="SSF52047">
    <property type="entry name" value="RNI-like"/>
    <property type="match status" value="1"/>
</dbReference>
<feature type="region of interest" description="Disordered" evidence="1">
    <location>
        <begin position="14"/>
        <end position="38"/>
    </location>
</feature>
<gene>
    <name evidence="2" type="ORF">CLODIP_2_CD03644</name>
</gene>
<comment type="caution">
    <text evidence="2">The sequence shown here is derived from an EMBL/GenBank/DDBJ whole genome shotgun (WGS) entry which is preliminary data.</text>
</comment>
<organism evidence="2 3">
    <name type="scientific">Cloeon dipterum</name>
    <dbReference type="NCBI Taxonomy" id="197152"/>
    <lineage>
        <taxon>Eukaryota</taxon>
        <taxon>Metazoa</taxon>
        <taxon>Ecdysozoa</taxon>
        <taxon>Arthropoda</taxon>
        <taxon>Hexapoda</taxon>
        <taxon>Insecta</taxon>
        <taxon>Pterygota</taxon>
        <taxon>Palaeoptera</taxon>
        <taxon>Ephemeroptera</taxon>
        <taxon>Pisciforma</taxon>
        <taxon>Baetidae</taxon>
        <taxon>Cloeon</taxon>
    </lineage>
</organism>
<dbReference type="AlphaFoldDB" id="A0A8S1E7T7"/>
<proteinExistence type="predicted"/>
<dbReference type="EMBL" id="CADEPI010000772">
    <property type="protein sequence ID" value="CAB3388393.1"/>
    <property type="molecule type" value="Genomic_DNA"/>
</dbReference>
<sequence length="301" mass="34554">MDASDELVQMTSARLQNLKPRRHDEQEKTPDSRCLQTEHHLHTTLGYSPSGAGDEHIKHPNITHLNIICAVVEKHRLESVLQLTKIRALALVMVRDQYVVDRFLATFGPNLHTLRINYLPLASETNDWLKVRRLTKLCPQLEKLTLEGVFLKEETDVENFPELREFAWRVSSEACEVVAKILTSPKLQKVCLEGAVNLDALKKVTAQIRERKILRQLQSLHILQREFRHYNLQTMSDQFSAAASLVKVASAFLPNLTDVQFSVMDCLFSSLIPFNPLFGGIKRDESLDKILNEFKKFNRNE</sequence>
<name>A0A8S1E7T7_9INSE</name>
<protein>
    <submittedName>
        <fullName evidence="2">Uncharacterized protein</fullName>
    </submittedName>
</protein>
<feature type="compositionally biased region" description="Basic and acidic residues" evidence="1">
    <location>
        <begin position="22"/>
        <end position="38"/>
    </location>
</feature>
<accession>A0A8S1E7T7</accession>
<reference evidence="2 3" key="1">
    <citation type="submission" date="2020-04" db="EMBL/GenBank/DDBJ databases">
        <authorList>
            <person name="Alioto T."/>
            <person name="Alioto T."/>
            <person name="Gomez Garrido J."/>
        </authorList>
    </citation>
    <scope>NUCLEOTIDE SEQUENCE [LARGE SCALE GENOMIC DNA]</scope>
</reference>
<evidence type="ECO:0000313" key="3">
    <source>
        <dbReference type="Proteomes" id="UP000494165"/>
    </source>
</evidence>
<dbReference type="InterPro" id="IPR032675">
    <property type="entry name" value="LRR_dom_sf"/>
</dbReference>